<dbReference type="PRINTS" id="PR00465">
    <property type="entry name" value="EP450IV"/>
</dbReference>
<dbReference type="PANTHER" id="PTHR46206">
    <property type="entry name" value="CYTOCHROME P450"/>
    <property type="match status" value="1"/>
</dbReference>
<evidence type="ECO:0000313" key="14">
    <source>
        <dbReference type="EMBL" id="KAF4201386.1"/>
    </source>
</evidence>
<keyword evidence="10 13" id="KW-0503">Monooxygenase</keyword>
<accession>A0AAN6BL75</accession>
<keyword evidence="4 12" id="KW-0349">Heme</keyword>
<keyword evidence="9 12" id="KW-0408">Iron</keyword>
<evidence type="ECO:0000256" key="12">
    <source>
        <dbReference type="PIRSR" id="PIRSR602403-1"/>
    </source>
</evidence>
<keyword evidence="6 12" id="KW-0479">Metal-binding</keyword>
<dbReference type="GO" id="GO:0016020">
    <property type="term" value="C:membrane"/>
    <property type="evidence" value="ECO:0007669"/>
    <property type="project" value="UniProtKB-SubCell"/>
</dbReference>
<comment type="cofactor">
    <cofactor evidence="1 12">
        <name>heme</name>
        <dbReference type="ChEBI" id="CHEBI:30413"/>
    </cofactor>
</comment>
<evidence type="ECO:0000313" key="15">
    <source>
        <dbReference type="Proteomes" id="UP000649114"/>
    </source>
</evidence>
<reference evidence="14" key="1">
    <citation type="journal article" date="2020" name="bioRxiv">
        <title>Genomic and phenotypic heterogeneity of clinical isolates of the human pathogens Aspergillus fumigatus, Aspergillus lentulus and Aspergillus fumigatiaffinis.</title>
        <authorList>
            <person name="dos Santos R.A.C."/>
            <person name="Steenwyk J.L."/>
            <person name="Rivero-Menendez O."/>
            <person name="Mead M.E."/>
            <person name="Silva L.P."/>
            <person name="Bastos R.W."/>
            <person name="Alastruey-Izquierdo A."/>
            <person name="Goldman G.H."/>
            <person name="Rokas A."/>
        </authorList>
    </citation>
    <scope>NUCLEOTIDE SEQUENCE</scope>
    <source>
        <strain evidence="14">CNM-CM8927</strain>
    </source>
</reference>
<evidence type="ECO:0000256" key="9">
    <source>
        <dbReference type="ARBA" id="ARBA00023004"/>
    </source>
</evidence>
<keyword evidence="5" id="KW-0812">Transmembrane</keyword>
<dbReference type="Proteomes" id="UP000649114">
    <property type="component" value="Unassembled WGS sequence"/>
</dbReference>
<evidence type="ECO:0000256" key="6">
    <source>
        <dbReference type="ARBA" id="ARBA00022723"/>
    </source>
</evidence>
<evidence type="ECO:0000256" key="11">
    <source>
        <dbReference type="ARBA" id="ARBA00023136"/>
    </source>
</evidence>
<dbReference type="Pfam" id="PF00067">
    <property type="entry name" value="p450"/>
    <property type="match status" value="2"/>
</dbReference>
<dbReference type="InterPro" id="IPR001128">
    <property type="entry name" value="Cyt_P450"/>
</dbReference>
<dbReference type="Gene3D" id="1.10.630.10">
    <property type="entry name" value="Cytochrome P450"/>
    <property type="match status" value="1"/>
</dbReference>
<evidence type="ECO:0000256" key="2">
    <source>
        <dbReference type="ARBA" id="ARBA00004167"/>
    </source>
</evidence>
<dbReference type="PANTHER" id="PTHR46206:SF3">
    <property type="entry name" value="P450, PUTATIVE (EUROFUNG)-RELATED"/>
    <property type="match status" value="1"/>
</dbReference>
<evidence type="ECO:0000256" key="13">
    <source>
        <dbReference type="RuleBase" id="RU000461"/>
    </source>
</evidence>
<dbReference type="SUPFAM" id="SSF48264">
    <property type="entry name" value="Cytochrome P450"/>
    <property type="match status" value="1"/>
</dbReference>
<dbReference type="GO" id="GO:0016705">
    <property type="term" value="F:oxidoreductase activity, acting on paired donors, with incorporation or reduction of molecular oxygen"/>
    <property type="evidence" value="ECO:0007669"/>
    <property type="project" value="InterPro"/>
</dbReference>
<evidence type="ECO:0008006" key="16">
    <source>
        <dbReference type="Google" id="ProtNLM"/>
    </source>
</evidence>
<evidence type="ECO:0000256" key="1">
    <source>
        <dbReference type="ARBA" id="ARBA00001971"/>
    </source>
</evidence>
<dbReference type="GO" id="GO:0019748">
    <property type="term" value="P:secondary metabolic process"/>
    <property type="evidence" value="ECO:0007669"/>
    <property type="project" value="UniProtKB-ARBA"/>
</dbReference>
<evidence type="ECO:0000256" key="10">
    <source>
        <dbReference type="ARBA" id="ARBA00023033"/>
    </source>
</evidence>
<dbReference type="InterPro" id="IPR036396">
    <property type="entry name" value="Cyt_P450_sf"/>
</dbReference>
<feature type="binding site" description="axial binding residue" evidence="12">
    <location>
        <position position="469"/>
    </location>
    <ligand>
        <name>heme</name>
        <dbReference type="ChEBI" id="CHEBI:30413"/>
    </ligand>
    <ligandPart>
        <name>Fe</name>
        <dbReference type="ChEBI" id="CHEBI:18248"/>
    </ligandPart>
</feature>
<keyword evidence="8 13" id="KW-0560">Oxidoreductase</keyword>
<keyword evidence="7" id="KW-1133">Transmembrane helix</keyword>
<evidence type="ECO:0000256" key="7">
    <source>
        <dbReference type="ARBA" id="ARBA00022989"/>
    </source>
</evidence>
<comment type="caution">
    <text evidence="14">The sequence shown here is derived from an EMBL/GenBank/DDBJ whole genome shotgun (WGS) entry which is preliminary data.</text>
</comment>
<evidence type="ECO:0000256" key="4">
    <source>
        <dbReference type="ARBA" id="ARBA00022617"/>
    </source>
</evidence>
<reference evidence="14" key="2">
    <citation type="submission" date="2020-04" db="EMBL/GenBank/DDBJ databases">
        <authorList>
            <person name="Santos R.A.C."/>
            <person name="Steenwyk J.L."/>
            <person name="Rivero-Menendez O."/>
            <person name="Mead M.E."/>
            <person name="Silva L.P."/>
            <person name="Bastos R.W."/>
            <person name="Alastruey-Izquierdo A."/>
            <person name="Goldman G.H."/>
            <person name="Rokas A."/>
        </authorList>
    </citation>
    <scope>NUCLEOTIDE SEQUENCE</scope>
    <source>
        <strain evidence="14">CNM-CM8927</strain>
    </source>
</reference>
<sequence length="528" mass="59556">MDSAFVLPHPASMGASCILGLLLLTILRALLIPKKALPLAINHHRWDIFNRRAIQDFTANPQDLIKAGLKKVIDPQIAPQFAKGTFLVLPERYSEEVKNDERFSAYEALSRSSPQIILLELPGFESVFEGLMHNDVVLPGVAAMNRQLASLTSPMSEEVSHYLQTNWTDDPDWHTQSVSASMSGLIGQAAARIIVGPELCRNKEYHAITLSYTMSRGRALAAIHAWPRALHPLIHWFLPSCRNVRTQIRRAEKLITPILERTRRDRARGDPPQAFSTLAWSDEYARAQGRSYNATLAQMRFTSSSIHNTSDLLGKVMLRICQRPDLIEPLRREIVAAFDGGSGAQHHSLGKLKLMESVMKETQRLEPAAERVSYPPPLTPERLTGYSIVNMFRVAKETVTLSDGTTIPKGTIFGFSYQNRFDPSMYPDPETFDPYRFMRMRQDPVQASLASFTKARSTHLSFGLGRHACPGRFMANDMIKLALSHILLKYDFKLVGEDLPKLEMHGFVYAREPTAQILVRRRQEEVVL</sequence>
<dbReference type="AlphaFoldDB" id="A0AAN6BL75"/>
<dbReference type="EMBL" id="JAAAPU010000143">
    <property type="protein sequence ID" value="KAF4201386.1"/>
    <property type="molecule type" value="Genomic_DNA"/>
</dbReference>
<evidence type="ECO:0000256" key="8">
    <source>
        <dbReference type="ARBA" id="ARBA00023002"/>
    </source>
</evidence>
<dbReference type="InterPro" id="IPR017972">
    <property type="entry name" value="Cyt_P450_CS"/>
</dbReference>
<keyword evidence="11" id="KW-0472">Membrane</keyword>
<dbReference type="CDD" id="cd11041">
    <property type="entry name" value="CYP503A1-like"/>
    <property type="match status" value="1"/>
</dbReference>
<dbReference type="PROSITE" id="PS00086">
    <property type="entry name" value="CYTOCHROME_P450"/>
    <property type="match status" value="1"/>
</dbReference>
<name>A0AAN6BL75_ASPLE</name>
<dbReference type="GO" id="GO:0004497">
    <property type="term" value="F:monooxygenase activity"/>
    <property type="evidence" value="ECO:0007669"/>
    <property type="project" value="UniProtKB-KW"/>
</dbReference>
<dbReference type="GO" id="GO:0005506">
    <property type="term" value="F:iron ion binding"/>
    <property type="evidence" value="ECO:0007669"/>
    <property type="project" value="InterPro"/>
</dbReference>
<organism evidence="14 15">
    <name type="scientific">Aspergillus lentulus</name>
    <dbReference type="NCBI Taxonomy" id="293939"/>
    <lineage>
        <taxon>Eukaryota</taxon>
        <taxon>Fungi</taxon>
        <taxon>Dikarya</taxon>
        <taxon>Ascomycota</taxon>
        <taxon>Pezizomycotina</taxon>
        <taxon>Eurotiomycetes</taxon>
        <taxon>Eurotiomycetidae</taxon>
        <taxon>Eurotiales</taxon>
        <taxon>Aspergillaceae</taxon>
        <taxon>Aspergillus</taxon>
        <taxon>Aspergillus subgen. Fumigati</taxon>
    </lineage>
</organism>
<dbReference type="GO" id="GO:0020037">
    <property type="term" value="F:heme binding"/>
    <property type="evidence" value="ECO:0007669"/>
    <property type="project" value="InterPro"/>
</dbReference>
<comment type="subcellular location">
    <subcellularLocation>
        <location evidence="2">Membrane</location>
        <topology evidence="2">Single-pass membrane protein</topology>
    </subcellularLocation>
</comment>
<comment type="similarity">
    <text evidence="3 13">Belongs to the cytochrome P450 family.</text>
</comment>
<gene>
    <name evidence="14" type="ORF">CNMCM8927_001620</name>
</gene>
<evidence type="ECO:0000256" key="3">
    <source>
        <dbReference type="ARBA" id="ARBA00010617"/>
    </source>
</evidence>
<evidence type="ECO:0000256" key="5">
    <source>
        <dbReference type="ARBA" id="ARBA00022692"/>
    </source>
</evidence>
<dbReference type="InterPro" id="IPR002403">
    <property type="entry name" value="Cyt_P450_E_grp-IV"/>
</dbReference>
<proteinExistence type="inferred from homology"/>
<protein>
    <recommendedName>
        <fullName evidence="16">Ent-kaurene oxidase</fullName>
    </recommendedName>
</protein>